<name>A0A1T4KVN8_9BACT</name>
<organism evidence="2 3">
    <name type="scientific">Fibrobacter intestinalis</name>
    <dbReference type="NCBI Taxonomy" id="28122"/>
    <lineage>
        <taxon>Bacteria</taxon>
        <taxon>Pseudomonadati</taxon>
        <taxon>Fibrobacterota</taxon>
        <taxon>Fibrobacteria</taxon>
        <taxon>Fibrobacterales</taxon>
        <taxon>Fibrobacteraceae</taxon>
        <taxon>Fibrobacter</taxon>
    </lineage>
</organism>
<evidence type="ECO:0008006" key="4">
    <source>
        <dbReference type="Google" id="ProtNLM"/>
    </source>
</evidence>
<feature type="signal peptide" evidence="1">
    <location>
        <begin position="1"/>
        <end position="19"/>
    </location>
</feature>
<evidence type="ECO:0000256" key="1">
    <source>
        <dbReference type="SAM" id="SignalP"/>
    </source>
</evidence>
<protein>
    <recommendedName>
        <fullName evidence="4">Lipoprotein</fullName>
    </recommendedName>
</protein>
<dbReference type="STRING" id="28122.SAMN02745108_00662"/>
<reference evidence="2 3" key="1">
    <citation type="submission" date="2017-02" db="EMBL/GenBank/DDBJ databases">
        <authorList>
            <person name="Peterson S.W."/>
        </authorList>
    </citation>
    <scope>NUCLEOTIDE SEQUENCE [LARGE SCALE GENOMIC DNA]</scope>
    <source>
        <strain evidence="2 3">ATCC 43854</strain>
    </source>
</reference>
<gene>
    <name evidence="2" type="ORF">SAMN02745108_00662</name>
</gene>
<evidence type="ECO:0000313" key="3">
    <source>
        <dbReference type="Proteomes" id="UP000190449"/>
    </source>
</evidence>
<keyword evidence="1" id="KW-0732">Signal</keyword>
<evidence type="ECO:0000313" key="2">
    <source>
        <dbReference type="EMBL" id="SJZ46377.1"/>
    </source>
</evidence>
<proteinExistence type="predicted"/>
<dbReference type="RefSeq" id="WP_143394322.1">
    <property type="nucleotide sequence ID" value="NZ_FUWU01000007.1"/>
</dbReference>
<dbReference type="EMBL" id="FUWU01000007">
    <property type="protein sequence ID" value="SJZ46377.1"/>
    <property type="molecule type" value="Genomic_DNA"/>
</dbReference>
<dbReference type="AlphaFoldDB" id="A0A1T4KVN8"/>
<feature type="chain" id="PRO_5012617181" description="Lipoprotein" evidence="1">
    <location>
        <begin position="20"/>
        <end position="245"/>
    </location>
</feature>
<dbReference type="Proteomes" id="UP000190449">
    <property type="component" value="Unassembled WGS sequence"/>
</dbReference>
<dbReference type="PROSITE" id="PS51257">
    <property type="entry name" value="PROKAR_LIPOPROTEIN"/>
    <property type="match status" value="1"/>
</dbReference>
<accession>A0A1T4KVN8</accession>
<sequence length="245" mass="27210">MRRNIFSTIFGISSFLIVACSSDSSTGANPTKPTTSTCALANKYLPSSTINYINDGNGGCVVVGQSFSNEEYSAYDEALGSFGFVKSNTLSGSSTYIKTLEDSSTLTVELVYVSETQILSATVTKQEKNYLYGDIEEFGEIMVKPLFLSLGVTIEWNYTASNSLSFLYSTQFITNESSYDFRKNLSQQLSLQNWQNVTNDVSLGVQGVMEYKSNVYKLWVKKGDCSVLEKKCLDNLFEIEIKKLQ</sequence>